<protein>
    <submittedName>
        <fullName evidence="1">Uncharacterized protein</fullName>
    </submittedName>
</protein>
<keyword evidence="2" id="KW-1185">Reference proteome</keyword>
<organism evidence="1 2">
    <name type="scientific">Aeoliella mucimassa</name>
    <dbReference type="NCBI Taxonomy" id="2527972"/>
    <lineage>
        <taxon>Bacteria</taxon>
        <taxon>Pseudomonadati</taxon>
        <taxon>Planctomycetota</taxon>
        <taxon>Planctomycetia</taxon>
        <taxon>Pirellulales</taxon>
        <taxon>Lacipirellulaceae</taxon>
        <taxon>Aeoliella</taxon>
    </lineage>
</organism>
<proteinExistence type="predicted"/>
<dbReference type="Proteomes" id="UP000315750">
    <property type="component" value="Chromosome"/>
</dbReference>
<sequence>MVYFMHPTAAGASTNDAMRFYNESSSVRFAILTGGGNKRFKMKRVSIEQILSGDTIAILSRASEGSCALLDPHDISRTPCLLTEERPLDQAMVRRMSRLLLDDDSWWYVMKQCLPKPTALMTLGSADGWATLRIGMPCSEWRLETDAERQWGFFDPVAGQVREVLKATFPEYASAHAKSLWKAGAISALRAARSR</sequence>
<accession>A0A518AVU5</accession>
<evidence type="ECO:0000313" key="2">
    <source>
        <dbReference type="Proteomes" id="UP000315750"/>
    </source>
</evidence>
<dbReference type="AlphaFoldDB" id="A0A518AVU5"/>
<dbReference type="EMBL" id="CP036278">
    <property type="protein sequence ID" value="QDU58849.1"/>
    <property type="molecule type" value="Genomic_DNA"/>
</dbReference>
<gene>
    <name evidence="1" type="ORF">Pan181_50890</name>
</gene>
<dbReference type="KEGG" id="amuc:Pan181_50890"/>
<name>A0A518AVU5_9BACT</name>
<reference evidence="1 2" key="1">
    <citation type="submission" date="2019-02" db="EMBL/GenBank/DDBJ databases">
        <title>Deep-cultivation of Planctomycetes and their phenomic and genomic characterization uncovers novel biology.</title>
        <authorList>
            <person name="Wiegand S."/>
            <person name="Jogler M."/>
            <person name="Boedeker C."/>
            <person name="Pinto D."/>
            <person name="Vollmers J."/>
            <person name="Rivas-Marin E."/>
            <person name="Kohn T."/>
            <person name="Peeters S.H."/>
            <person name="Heuer A."/>
            <person name="Rast P."/>
            <person name="Oberbeckmann S."/>
            <person name="Bunk B."/>
            <person name="Jeske O."/>
            <person name="Meyerdierks A."/>
            <person name="Storesund J.E."/>
            <person name="Kallscheuer N."/>
            <person name="Luecker S."/>
            <person name="Lage O.M."/>
            <person name="Pohl T."/>
            <person name="Merkel B.J."/>
            <person name="Hornburger P."/>
            <person name="Mueller R.-W."/>
            <person name="Bruemmer F."/>
            <person name="Labrenz M."/>
            <person name="Spormann A.M."/>
            <person name="Op den Camp H."/>
            <person name="Overmann J."/>
            <person name="Amann R."/>
            <person name="Jetten M.S.M."/>
            <person name="Mascher T."/>
            <person name="Medema M.H."/>
            <person name="Devos D.P."/>
            <person name="Kaster A.-K."/>
            <person name="Ovreas L."/>
            <person name="Rohde M."/>
            <person name="Galperin M.Y."/>
            <person name="Jogler C."/>
        </authorList>
    </citation>
    <scope>NUCLEOTIDE SEQUENCE [LARGE SCALE GENOMIC DNA]</scope>
    <source>
        <strain evidence="1 2">Pan181</strain>
    </source>
</reference>
<evidence type="ECO:0000313" key="1">
    <source>
        <dbReference type="EMBL" id="QDU58849.1"/>
    </source>
</evidence>